<dbReference type="EMBL" id="VSRR010080944">
    <property type="protein sequence ID" value="MPC89412.1"/>
    <property type="molecule type" value="Genomic_DNA"/>
</dbReference>
<name>A0A5B7IZR2_PORTR</name>
<sequence length="64" mass="7068">MPPPQAPHVAYAVTTTTTITTTTRQHNNGAFTAWAMWQTTRKQAAIKNPDVNTTTTTTTKTKYT</sequence>
<comment type="caution">
    <text evidence="1">The sequence shown here is derived from an EMBL/GenBank/DDBJ whole genome shotgun (WGS) entry which is preliminary data.</text>
</comment>
<gene>
    <name evidence="1" type="ORF">E2C01_084358</name>
</gene>
<dbReference type="AlphaFoldDB" id="A0A5B7IZR2"/>
<evidence type="ECO:0000313" key="2">
    <source>
        <dbReference type="Proteomes" id="UP000324222"/>
    </source>
</evidence>
<protein>
    <submittedName>
        <fullName evidence="1">Uncharacterized protein</fullName>
    </submittedName>
</protein>
<keyword evidence="2" id="KW-1185">Reference proteome</keyword>
<evidence type="ECO:0000313" key="1">
    <source>
        <dbReference type="EMBL" id="MPC89412.1"/>
    </source>
</evidence>
<organism evidence="1 2">
    <name type="scientific">Portunus trituberculatus</name>
    <name type="common">Swimming crab</name>
    <name type="synonym">Neptunus trituberculatus</name>
    <dbReference type="NCBI Taxonomy" id="210409"/>
    <lineage>
        <taxon>Eukaryota</taxon>
        <taxon>Metazoa</taxon>
        <taxon>Ecdysozoa</taxon>
        <taxon>Arthropoda</taxon>
        <taxon>Crustacea</taxon>
        <taxon>Multicrustacea</taxon>
        <taxon>Malacostraca</taxon>
        <taxon>Eumalacostraca</taxon>
        <taxon>Eucarida</taxon>
        <taxon>Decapoda</taxon>
        <taxon>Pleocyemata</taxon>
        <taxon>Brachyura</taxon>
        <taxon>Eubrachyura</taxon>
        <taxon>Portunoidea</taxon>
        <taxon>Portunidae</taxon>
        <taxon>Portuninae</taxon>
        <taxon>Portunus</taxon>
    </lineage>
</organism>
<proteinExistence type="predicted"/>
<accession>A0A5B7IZR2</accession>
<dbReference type="Proteomes" id="UP000324222">
    <property type="component" value="Unassembled WGS sequence"/>
</dbReference>
<reference evidence="1 2" key="1">
    <citation type="submission" date="2019-05" db="EMBL/GenBank/DDBJ databases">
        <title>Another draft genome of Portunus trituberculatus and its Hox gene families provides insights of decapod evolution.</title>
        <authorList>
            <person name="Jeong J.-H."/>
            <person name="Song I."/>
            <person name="Kim S."/>
            <person name="Choi T."/>
            <person name="Kim D."/>
            <person name="Ryu S."/>
            <person name="Kim W."/>
        </authorList>
    </citation>
    <scope>NUCLEOTIDE SEQUENCE [LARGE SCALE GENOMIC DNA]</scope>
    <source>
        <tissue evidence="1">Muscle</tissue>
    </source>
</reference>